<evidence type="ECO:0000256" key="1">
    <source>
        <dbReference type="SAM" id="MobiDB-lite"/>
    </source>
</evidence>
<proteinExistence type="predicted"/>
<name>A0A6G1G6C9_9PEZI</name>
<feature type="chain" id="PRO_5044631861" description="Secreted protein" evidence="2">
    <location>
        <begin position="30"/>
        <end position="92"/>
    </location>
</feature>
<feature type="signal peptide" evidence="2">
    <location>
        <begin position="1"/>
        <end position="29"/>
    </location>
</feature>
<sequence length="92" mass="10051">MHVTRSNRNNCCLAPMAFCLVAFWSLISSISEIGTGTDASPDTSSSCGPDLCSRCYLVRWPSTIHHLPSFRSSSSAPRLPSSSLSYIARHPY</sequence>
<dbReference type="EMBL" id="ML975154">
    <property type="protein sequence ID" value="KAF1813627.1"/>
    <property type="molecule type" value="Genomic_DNA"/>
</dbReference>
<protein>
    <recommendedName>
        <fullName evidence="6">Secreted protein</fullName>
    </recommendedName>
</protein>
<organism evidence="3">
    <name type="scientific">Eremomyces bilateralis CBS 781.70</name>
    <dbReference type="NCBI Taxonomy" id="1392243"/>
    <lineage>
        <taxon>Eukaryota</taxon>
        <taxon>Fungi</taxon>
        <taxon>Dikarya</taxon>
        <taxon>Ascomycota</taxon>
        <taxon>Pezizomycotina</taxon>
        <taxon>Dothideomycetes</taxon>
        <taxon>Dothideomycetes incertae sedis</taxon>
        <taxon>Eremomycetales</taxon>
        <taxon>Eremomycetaceae</taxon>
        <taxon>Eremomyces</taxon>
    </lineage>
</organism>
<dbReference type="GeneID" id="54415543"/>
<reference evidence="3 5" key="1">
    <citation type="submission" date="2020-01" db="EMBL/GenBank/DDBJ databases">
        <authorList>
            <consortium name="DOE Joint Genome Institute"/>
            <person name="Haridas S."/>
            <person name="Albert R."/>
            <person name="Binder M."/>
            <person name="Bloem J."/>
            <person name="Labutti K."/>
            <person name="Salamov A."/>
            <person name="Andreopoulos B."/>
            <person name="Baker S.E."/>
            <person name="Barry K."/>
            <person name="Bills G."/>
            <person name="Bluhm B.H."/>
            <person name="Cannon C."/>
            <person name="Castanera R."/>
            <person name="Culley D.E."/>
            <person name="Daum C."/>
            <person name="Ezra D."/>
            <person name="Gonzalez J.B."/>
            <person name="Henrissat B."/>
            <person name="Kuo A."/>
            <person name="Liang C."/>
            <person name="Lipzen A."/>
            <person name="Lutzoni F."/>
            <person name="Magnuson J."/>
            <person name="Mondo S."/>
            <person name="Nolan M."/>
            <person name="Ohm R."/>
            <person name="Pangilinan J."/>
            <person name="Park H.-J."/>
            <person name="Ramirez L."/>
            <person name="Alfaro M."/>
            <person name="Sun H."/>
            <person name="Tritt A."/>
            <person name="Yoshinaga Y."/>
            <person name="Zwiers L.-H."/>
            <person name="Turgeon B.G."/>
            <person name="Goodwin S.B."/>
            <person name="Spatafora J.W."/>
            <person name="Crous P.W."/>
            <person name="Grigoriev I.V."/>
        </authorList>
    </citation>
    <scope>NUCLEOTIDE SEQUENCE</scope>
    <source>
        <strain evidence="3 5">CBS 781.70</strain>
    </source>
</reference>
<reference evidence="5" key="3">
    <citation type="submission" date="2025-04" db="UniProtKB">
        <authorList>
            <consortium name="RefSeq"/>
        </authorList>
    </citation>
    <scope>IDENTIFICATION</scope>
    <source>
        <strain evidence="5">CBS 781.70</strain>
    </source>
</reference>
<keyword evidence="2" id="KW-0732">Signal</keyword>
<evidence type="ECO:0000313" key="3">
    <source>
        <dbReference type="EMBL" id="KAF1813627.1"/>
    </source>
</evidence>
<accession>A0A6G1G6C9</accession>
<dbReference type="RefSeq" id="XP_033535258.1">
    <property type="nucleotide sequence ID" value="XM_033674973.1"/>
</dbReference>
<keyword evidence="4" id="KW-1185">Reference proteome</keyword>
<evidence type="ECO:0000313" key="5">
    <source>
        <dbReference type="RefSeq" id="XP_033535258.1"/>
    </source>
</evidence>
<dbReference type="Proteomes" id="UP000504638">
    <property type="component" value="Unplaced"/>
</dbReference>
<feature type="region of interest" description="Disordered" evidence="1">
    <location>
        <begin position="69"/>
        <end position="92"/>
    </location>
</feature>
<evidence type="ECO:0008006" key="6">
    <source>
        <dbReference type="Google" id="ProtNLM"/>
    </source>
</evidence>
<evidence type="ECO:0000256" key="2">
    <source>
        <dbReference type="SAM" id="SignalP"/>
    </source>
</evidence>
<reference evidence="5" key="2">
    <citation type="submission" date="2020-04" db="EMBL/GenBank/DDBJ databases">
        <authorList>
            <consortium name="NCBI Genome Project"/>
        </authorList>
    </citation>
    <scope>NUCLEOTIDE SEQUENCE</scope>
    <source>
        <strain evidence="5">CBS 781.70</strain>
    </source>
</reference>
<evidence type="ECO:0000313" key="4">
    <source>
        <dbReference type="Proteomes" id="UP000504638"/>
    </source>
</evidence>
<feature type="compositionally biased region" description="Low complexity" evidence="1">
    <location>
        <begin position="69"/>
        <end position="85"/>
    </location>
</feature>
<dbReference type="AlphaFoldDB" id="A0A6G1G6C9"/>
<gene>
    <name evidence="3 5" type="ORF">P152DRAFT_286916</name>
</gene>